<protein>
    <submittedName>
        <fullName evidence="1">Uncharacterized protein</fullName>
    </submittedName>
</protein>
<keyword evidence="2" id="KW-1185">Reference proteome</keyword>
<sequence length="68" mass="8099">MPQLMIKLSAWLFVEKDEHPPEEYRLVVWVEPEDDPRARKLMELLRQKGIAVGNQMLEEVREVELRAL</sequence>
<evidence type="ECO:0000313" key="2">
    <source>
        <dbReference type="Proteomes" id="UP001341135"/>
    </source>
</evidence>
<organism evidence="1 2">
    <name type="scientific">Pyrodictium abyssi</name>
    <dbReference type="NCBI Taxonomy" id="54256"/>
    <lineage>
        <taxon>Archaea</taxon>
        <taxon>Thermoproteota</taxon>
        <taxon>Thermoprotei</taxon>
        <taxon>Desulfurococcales</taxon>
        <taxon>Pyrodictiaceae</taxon>
        <taxon>Pyrodictium</taxon>
    </lineage>
</organism>
<gene>
    <name evidence="1" type="ORF">PABY_02040</name>
</gene>
<name>A0ABN6ZK67_9CREN</name>
<dbReference type="EMBL" id="AP028907">
    <property type="protein sequence ID" value="BES80637.1"/>
    <property type="molecule type" value="Genomic_DNA"/>
</dbReference>
<dbReference type="Proteomes" id="UP001341135">
    <property type="component" value="Chromosome"/>
</dbReference>
<accession>A0ABN6ZK67</accession>
<proteinExistence type="predicted"/>
<evidence type="ECO:0000313" key="1">
    <source>
        <dbReference type="EMBL" id="BES80637.1"/>
    </source>
</evidence>
<reference evidence="1 2" key="1">
    <citation type="submission" date="2023-09" db="EMBL/GenBank/DDBJ databases">
        <title>Pyrofollis japonicus gen. nov. sp. nov., a novel member of the family Pyrodictiaceae isolated from the Iheya North hydrothermal field.</title>
        <authorList>
            <person name="Miyazaki U."/>
            <person name="Sanari M."/>
            <person name="Tame A."/>
            <person name="Kitajima M."/>
            <person name="Okamoto A."/>
            <person name="Sawayama S."/>
            <person name="Miyazaki J."/>
            <person name="Takai K."/>
            <person name="Nakagawa S."/>
        </authorList>
    </citation>
    <scope>NUCLEOTIDE SEQUENCE [LARGE SCALE GENOMIC DNA]</scope>
    <source>
        <strain evidence="1 2">AV2</strain>
    </source>
</reference>